<keyword evidence="1" id="KW-0812">Transmembrane</keyword>
<keyword evidence="2" id="KW-1185">Reference proteome</keyword>
<dbReference type="AlphaFoldDB" id="A0A1I7X716"/>
<reference evidence="3" key="1">
    <citation type="submission" date="2016-11" db="UniProtKB">
        <authorList>
            <consortium name="WormBaseParasite"/>
        </authorList>
    </citation>
    <scope>IDENTIFICATION</scope>
</reference>
<dbReference type="WBParaSite" id="Hba_13221">
    <property type="protein sequence ID" value="Hba_13221"/>
    <property type="gene ID" value="Hba_13221"/>
</dbReference>
<proteinExistence type="predicted"/>
<keyword evidence="1" id="KW-1133">Transmembrane helix</keyword>
<protein>
    <submittedName>
        <fullName evidence="3">Uncharacterized protein</fullName>
    </submittedName>
</protein>
<dbReference type="Proteomes" id="UP000095283">
    <property type="component" value="Unplaced"/>
</dbReference>
<feature type="transmembrane region" description="Helical" evidence="1">
    <location>
        <begin position="21"/>
        <end position="38"/>
    </location>
</feature>
<name>A0A1I7X716_HETBA</name>
<evidence type="ECO:0000313" key="3">
    <source>
        <dbReference type="WBParaSite" id="Hba_13221"/>
    </source>
</evidence>
<sequence>MLMICNLQDLESLNKKLHQKYLLYLNHFAIILVVNIPFQSFPFERKLKSRIVSLYSSHSLTKENKYGLERLKTALETKGSAEENITLLTQAACIFKDTSYCKHREHERLSNHRFQHQLHRKHNLWS</sequence>
<accession>A0A1I7X716</accession>
<keyword evidence="1" id="KW-0472">Membrane</keyword>
<organism evidence="2 3">
    <name type="scientific">Heterorhabditis bacteriophora</name>
    <name type="common">Entomopathogenic nematode worm</name>
    <dbReference type="NCBI Taxonomy" id="37862"/>
    <lineage>
        <taxon>Eukaryota</taxon>
        <taxon>Metazoa</taxon>
        <taxon>Ecdysozoa</taxon>
        <taxon>Nematoda</taxon>
        <taxon>Chromadorea</taxon>
        <taxon>Rhabditida</taxon>
        <taxon>Rhabditina</taxon>
        <taxon>Rhabditomorpha</taxon>
        <taxon>Strongyloidea</taxon>
        <taxon>Heterorhabditidae</taxon>
        <taxon>Heterorhabditis</taxon>
    </lineage>
</organism>
<evidence type="ECO:0000313" key="2">
    <source>
        <dbReference type="Proteomes" id="UP000095283"/>
    </source>
</evidence>
<evidence type="ECO:0000256" key="1">
    <source>
        <dbReference type="SAM" id="Phobius"/>
    </source>
</evidence>